<dbReference type="EC" id="3.1.1.29" evidence="3"/>
<dbReference type="NCBIfam" id="NF006718">
    <property type="entry name" value="PRK09256.1"/>
    <property type="match status" value="1"/>
</dbReference>
<dbReference type="SUPFAM" id="SSF110916">
    <property type="entry name" value="Peptidyl-tRNA hydrolase domain-like"/>
    <property type="match status" value="1"/>
</dbReference>
<proteinExistence type="predicted"/>
<dbReference type="OrthoDB" id="9815709at2"/>
<dbReference type="Pfam" id="PF00472">
    <property type="entry name" value="RF-1"/>
    <property type="match status" value="1"/>
</dbReference>
<dbReference type="Gene3D" id="3.30.160.20">
    <property type="match status" value="1"/>
</dbReference>
<feature type="domain" description="Prokaryotic-type class I peptide chain release factors" evidence="2">
    <location>
        <begin position="10"/>
        <end position="133"/>
    </location>
</feature>
<protein>
    <submittedName>
        <fullName evidence="3">Peptidyl-tRNA hydrolase ArfB</fullName>
        <ecNumber evidence="3">3.1.1.29</ecNumber>
    </submittedName>
</protein>
<dbReference type="FunFam" id="3.30.160.20:FF:000046">
    <property type="entry name" value="Peptidyl-tRNA hydrolase ICT1"/>
    <property type="match status" value="1"/>
</dbReference>
<reference evidence="3 4" key="1">
    <citation type="submission" date="2019-02" db="EMBL/GenBank/DDBJ databases">
        <title>Deep-cultivation of Planctomycetes and their phenomic and genomic characterization uncovers novel biology.</title>
        <authorList>
            <person name="Wiegand S."/>
            <person name="Jogler M."/>
            <person name="Boedeker C."/>
            <person name="Pinto D."/>
            <person name="Vollmers J."/>
            <person name="Rivas-Marin E."/>
            <person name="Kohn T."/>
            <person name="Peeters S.H."/>
            <person name="Heuer A."/>
            <person name="Rast P."/>
            <person name="Oberbeckmann S."/>
            <person name="Bunk B."/>
            <person name="Jeske O."/>
            <person name="Meyerdierks A."/>
            <person name="Storesund J.E."/>
            <person name="Kallscheuer N."/>
            <person name="Luecker S."/>
            <person name="Lage O.M."/>
            <person name="Pohl T."/>
            <person name="Merkel B.J."/>
            <person name="Hornburger P."/>
            <person name="Mueller R.-W."/>
            <person name="Bruemmer F."/>
            <person name="Labrenz M."/>
            <person name="Spormann A.M."/>
            <person name="Op Den Camp H."/>
            <person name="Overmann J."/>
            <person name="Amann R."/>
            <person name="Jetten M.S.M."/>
            <person name="Mascher T."/>
            <person name="Medema M.H."/>
            <person name="Devos D.P."/>
            <person name="Kaster A.-K."/>
            <person name="Ovreas L."/>
            <person name="Rohde M."/>
            <person name="Galperin M.Y."/>
            <person name="Jogler C."/>
        </authorList>
    </citation>
    <scope>NUCLEOTIDE SEQUENCE [LARGE SCALE GENOMIC DNA]</scope>
    <source>
        <strain evidence="3 4">Mal64</strain>
    </source>
</reference>
<accession>A0A5C5ZKC0</accession>
<comment type="caution">
    <text evidence="3">The sequence shown here is derived from an EMBL/GenBank/DDBJ whole genome shotgun (WGS) entry which is preliminary data.</text>
</comment>
<keyword evidence="3" id="KW-0378">Hydrolase</keyword>
<dbReference type="GO" id="GO:0016150">
    <property type="term" value="F:translation release factor activity, codon nonspecific"/>
    <property type="evidence" value="ECO:0007669"/>
    <property type="project" value="TreeGrafter"/>
</dbReference>
<dbReference type="AlphaFoldDB" id="A0A5C5ZKC0"/>
<name>A0A5C5ZKC0_9BACT</name>
<dbReference type="PANTHER" id="PTHR11075:SF54">
    <property type="entry name" value="LARGE RIBOSOMAL SUBUNIT PROTEIN ML62"/>
    <property type="match status" value="1"/>
</dbReference>
<dbReference type="InterPro" id="IPR000352">
    <property type="entry name" value="Pep_chain_release_fac_I"/>
</dbReference>
<evidence type="ECO:0000256" key="1">
    <source>
        <dbReference type="SAM" id="MobiDB-lite"/>
    </source>
</evidence>
<feature type="region of interest" description="Disordered" evidence="1">
    <location>
        <begin position="99"/>
        <end position="142"/>
    </location>
</feature>
<evidence type="ECO:0000259" key="2">
    <source>
        <dbReference type="Pfam" id="PF00472"/>
    </source>
</evidence>
<evidence type="ECO:0000313" key="3">
    <source>
        <dbReference type="EMBL" id="TWT87575.1"/>
    </source>
</evidence>
<organism evidence="3 4">
    <name type="scientific">Pseudobythopirellula maris</name>
    <dbReference type="NCBI Taxonomy" id="2527991"/>
    <lineage>
        <taxon>Bacteria</taxon>
        <taxon>Pseudomonadati</taxon>
        <taxon>Planctomycetota</taxon>
        <taxon>Planctomycetia</taxon>
        <taxon>Pirellulales</taxon>
        <taxon>Lacipirellulaceae</taxon>
        <taxon>Pseudobythopirellula</taxon>
    </lineage>
</organism>
<dbReference type="RefSeq" id="WP_146401831.1">
    <property type="nucleotide sequence ID" value="NZ_SJPQ01000003.1"/>
</dbReference>
<keyword evidence="4" id="KW-1185">Reference proteome</keyword>
<dbReference type="Proteomes" id="UP000315440">
    <property type="component" value="Unassembled WGS sequence"/>
</dbReference>
<dbReference type="InterPro" id="IPR052104">
    <property type="entry name" value="Mito_Release_Factor_mL62"/>
</dbReference>
<dbReference type="GO" id="GO:0004045">
    <property type="term" value="F:peptidyl-tRNA hydrolase activity"/>
    <property type="evidence" value="ECO:0007669"/>
    <property type="project" value="UniProtKB-EC"/>
</dbReference>
<dbReference type="EMBL" id="SJPQ01000003">
    <property type="protein sequence ID" value="TWT87575.1"/>
    <property type="molecule type" value="Genomic_DNA"/>
</dbReference>
<gene>
    <name evidence="3" type="primary">arfB</name>
    <name evidence="3" type="ORF">Mal64_31170</name>
</gene>
<dbReference type="PANTHER" id="PTHR11075">
    <property type="entry name" value="PEPTIDE CHAIN RELEASE FACTOR"/>
    <property type="match status" value="1"/>
</dbReference>
<evidence type="ECO:0000313" key="4">
    <source>
        <dbReference type="Proteomes" id="UP000315440"/>
    </source>
</evidence>
<sequence>MQRDLYINERITIPRGELRFSFARSAGPGGQNVNKLNTKAVLRWSVATSAVLPNDVRRRLQQSFASRLTNDGELVIASDRNREQGRNVADCVERLRAMVLSAASPPRKRRPTRPTRSSNESRLSSKRAHAKKKERRRRPESD</sequence>
<feature type="compositionally biased region" description="Basic residues" evidence="1">
    <location>
        <begin position="124"/>
        <end position="136"/>
    </location>
</feature>